<dbReference type="PANTHER" id="PTHR40254:SF1">
    <property type="entry name" value="BLR0577 PROTEIN"/>
    <property type="match status" value="1"/>
</dbReference>
<proteinExistence type="predicted"/>
<sequence>MSSVLDVRATSNDNVSPKQATRPLRLAVIGCGPRGLQCLEAVSRNLSPAALANLEISVYEPCRTLGAGCVYDPRQPHVLRMNFASQHVDFWKTDSDSITPPSTSLIGWLVDHYPALAANDQYVPRAIVGEYLNECYAVVEGKLRGAQSYEVISRHVSRIRKLRSGWELTAGDNTKRVDVVVLTTGHEGFRRSSTLEQDESARFAFPVQENLSEQCVLPGSSVLVRGFGLTALDAILAMTEGRGGSFAQTDRSFEYRAGGREPKKITVYSRSGRPMLAKPTAAIEQVSDHFWARFREQLQAISPDPSTVNFHKDVFSVIQRAAAELLVQHGISVSEKDVADWYRSWSRYRMDSRSAYKAMRRSVMVSTGERPRDIAYALGESWRKLYPEIVTVVSHGGLNSLQWPKYQRIAAEMERIAFGPPADSLRRLLSLIRAGTVELTNQDDDLDATPFDSHIDAVIAAPNQISPNGPLASLLADGWVVRDETTGAIKVDAAGEAINSRSEERPGLYLFGRATEGWVVGNDTLSRTLHGHIEQWSTSLASRIPTLSKHE</sequence>
<dbReference type="Pfam" id="PF13454">
    <property type="entry name" value="NAD_binding_9"/>
    <property type="match status" value="1"/>
</dbReference>
<dbReference type="Proteomes" id="UP000318081">
    <property type="component" value="Chromosome"/>
</dbReference>
<evidence type="ECO:0000313" key="2">
    <source>
        <dbReference type="EMBL" id="QDV85934.1"/>
    </source>
</evidence>
<accession>A0ABX5XV70</accession>
<protein>
    <recommendedName>
        <fullName evidence="1">FAD-dependent urate hydroxylase HpyO/Asp monooxygenase CreE-like FAD/NAD(P)-binding domain-containing protein</fullName>
    </recommendedName>
</protein>
<keyword evidence="3" id="KW-1185">Reference proteome</keyword>
<feature type="domain" description="FAD-dependent urate hydroxylase HpyO/Asp monooxygenase CreE-like FAD/NAD(P)-binding" evidence="1">
    <location>
        <begin position="27"/>
        <end position="186"/>
    </location>
</feature>
<gene>
    <name evidence="2" type="ORF">TBK1r_49510</name>
</gene>
<name>A0ABX5XV70_9BACT</name>
<evidence type="ECO:0000259" key="1">
    <source>
        <dbReference type="Pfam" id="PF13454"/>
    </source>
</evidence>
<dbReference type="InterPro" id="IPR036188">
    <property type="entry name" value="FAD/NAD-bd_sf"/>
</dbReference>
<dbReference type="PANTHER" id="PTHR40254">
    <property type="entry name" value="BLR0577 PROTEIN"/>
    <property type="match status" value="1"/>
</dbReference>
<evidence type="ECO:0000313" key="3">
    <source>
        <dbReference type="Proteomes" id="UP000318081"/>
    </source>
</evidence>
<organism evidence="2 3">
    <name type="scientific">Stieleria magnilauensis</name>
    <dbReference type="NCBI Taxonomy" id="2527963"/>
    <lineage>
        <taxon>Bacteria</taxon>
        <taxon>Pseudomonadati</taxon>
        <taxon>Planctomycetota</taxon>
        <taxon>Planctomycetia</taxon>
        <taxon>Pirellulales</taxon>
        <taxon>Pirellulaceae</taxon>
        <taxon>Stieleria</taxon>
    </lineage>
</organism>
<dbReference type="EMBL" id="CP036432">
    <property type="protein sequence ID" value="QDV85934.1"/>
    <property type="molecule type" value="Genomic_DNA"/>
</dbReference>
<reference evidence="2 3" key="1">
    <citation type="submission" date="2019-02" db="EMBL/GenBank/DDBJ databases">
        <title>Deep-cultivation of Planctomycetes and their phenomic and genomic characterization uncovers novel biology.</title>
        <authorList>
            <person name="Wiegand S."/>
            <person name="Jogler M."/>
            <person name="Boedeker C."/>
            <person name="Pinto D."/>
            <person name="Vollmers J."/>
            <person name="Rivas-Marin E."/>
            <person name="Kohn T."/>
            <person name="Peeters S.H."/>
            <person name="Heuer A."/>
            <person name="Rast P."/>
            <person name="Oberbeckmann S."/>
            <person name="Bunk B."/>
            <person name="Jeske O."/>
            <person name="Meyerdierks A."/>
            <person name="Storesund J.E."/>
            <person name="Kallscheuer N."/>
            <person name="Luecker S."/>
            <person name="Lage O.M."/>
            <person name="Pohl T."/>
            <person name="Merkel B.J."/>
            <person name="Hornburger P."/>
            <person name="Mueller R.-W."/>
            <person name="Bruemmer F."/>
            <person name="Labrenz M."/>
            <person name="Spormann A.M."/>
            <person name="Op den Camp H."/>
            <person name="Overmann J."/>
            <person name="Amann R."/>
            <person name="Jetten M.S.M."/>
            <person name="Mascher T."/>
            <person name="Medema M.H."/>
            <person name="Devos D.P."/>
            <person name="Kaster A.-K."/>
            <person name="Ovreas L."/>
            <person name="Rohde M."/>
            <person name="Galperin M.Y."/>
            <person name="Jogler C."/>
        </authorList>
    </citation>
    <scope>NUCLEOTIDE SEQUENCE [LARGE SCALE GENOMIC DNA]</scope>
    <source>
        <strain evidence="2 3">TBK1r</strain>
    </source>
</reference>
<dbReference type="RefSeq" id="WP_419580322.1">
    <property type="nucleotide sequence ID" value="NZ_CP036432.1"/>
</dbReference>
<dbReference type="InterPro" id="IPR052189">
    <property type="entry name" value="L-asp_N-monooxygenase_NS-form"/>
</dbReference>
<dbReference type="InterPro" id="IPR038732">
    <property type="entry name" value="HpyO/CreE_NAD-binding"/>
</dbReference>
<dbReference type="SUPFAM" id="SSF51905">
    <property type="entry name" value="FAD/NAD(P)-binding domain"/>
    <property type="match status" value="1"/>
</dbReference>